<accession>A0A167WTZ8</accession>
<evidence type="ECO:0000313" key="1">
    <source>
        <dbReference type="EMBL" id="KZP06473.1"/>
    </source>
</evidence>
<gene>
    <name evidence="1" type="ORF">FIBSPDRAFT_876528</name>
</gene>
<evidence type="ECO:0000313" key="2">
    <source>
        <dbReference type="Proteomes" id="UP000076532"/>
    </source>
</evidence>
<dbReference type="Proteomes" id="UP000076532">
    <property type="component" value="Unassembled WGS sequence"/>
</dbReference>
<keyword evidence="2" id="KW-1185">Reference proteome</keyword>
<name>A0A167WTZ8_9AGAM</name>
<organism evidence="1 2">
    <name type="scientific">Athelia psychrophila</name>
    <dbReference type="NCBI Taxonomy" id="1759441"/>
    <lineage>
        <taxon>Eukaryota</taxon>
        <taxon>Fungi</taxon>
        <taxon>Dikarya</taxon>
        <taxon>Basidiomycota</taxon>
        <taxon>Agaricomycotina</taxon>
        <taxon>Agaricomycetes</taxon>
        <taxon>Agaricomycetidae</taxon>
        <taxon>Atheliales</taxon>
        <taxon>Atheliaceae</taxon>
        <taxon>Athelia</taxon>
    </lineage>
</organism>
<dbReference type="EMBL" id="KV417786">
    <property type="protein sequence ID" value="KZP06473.1"/>
    <property type="molecule type" value="Genomic_DNA"/>
</dbReference>
<dbReference type="AlphaFoldDB" id="A0A167WTZ8"/>
<reference evidence="1 2" key="1">
    <citation type="journal article" date="2016" name="Mol. Biol. Evol.">
        <title>Comparative Genomics of Early-Diverging Mushroom-Forming Fungi Provides Insights into the Origins of Lignocellulose Decay Capabilities.</title>
        <authorList>
            <person name="Nagy L.G."/>
            <person name="Riley R."/>
            <person name="Tritt A."/>
            <person name="Adam C."/>
            <person name="Daum C."/>
            <person name="Floudas D."/>
            <person name="Sun H."/>
            <person name="Yadav J.S."/>
            <person name="Pangilinan J."/>
            <person name="Larsson K.H."/>
            <person name="Matsuura K."/>
            <person name="Barry K."/>
            <person name="Labutti K."/>
            <person name="Kuo R."/>
            <person name="Ohm R.A."/>
            <person name="Bhattacharya S.S."/>
            <person name="Shirouzu T."/>
            <person name="Yoshinaga Y."/>
            <person name="Martin F.M."/>
            <person name="Grigoriev I.V."/>
            <person name="Hibbett D.S."/>
        </authorList>
    </citation>
    <scope>NUCLEOTIDE SEQUENCE [LARGE SCALE GENOMIC DNA]</scope>
    <source>
        <strain evidence="1 2">CBS 109695</strain>
    </source>
</reference>
<proteinExistence type="predicted"/>
<protein>
    <submittedName>
        <fullName evidence="1">Uncharacterized protein</fullName>
    </submittedName>
</protein>
<sequence>MLQEKRGDRLTVLALALTLAGDGLSRCRQSHRCRPLAACDKVSPKEFLVTCNDGPHLAGIQGLNQSRCPQFGHIVNWQGSLQSSVLIEYS</sequence>